<dbReference type="RefSeq" id="WP_273013256.1">
    <property type="nucleotide sequence ID" value="NZ_CAXEMP010000431.1"/>
</dbReference>
<accession>A0A353L6I9</accession>
<feature type="site" description="Important for catalytic activity" evidence="9">
    <location>
        <position position="117"/>
    </location>
</feature>
<feature type="active site" description="Proton donor/acceptor" evidence="9">
    <location>
        <position position="144"/>
    </location>
</feature>
<comment type="function">
    <text evidence="9">Catalyzes the two-step NADP-dependent conversion of GDP-4-dehydro-6-deoxy-D-mannose to GDP-fucose, involving an epimerase and a reductase reaction.</text>
</comment>
<dbReference type="Pfam" id="PF01370">
    <property type="entry name" value="Epimerase"/>
    <property type="match status" value="1"/>
</dbReference>
<evidence type="ECO:0000256" key="5">
    <source>
        <dbReference type="ARBA" id="ARBA00023002"/>
    </source>
</evidence>
<dbReference type="CDD" id="cd05239">
    <property type="entry name" value="GDP_FS_SDR_e"/>
    <property type="match status" value="1"/>
</dbReference>
<dbReference type="PANTHER" id="PTHR43238">
    <property type="entry name" value="GDP-L-FUCOSE SYNTHASE"/>
    <property type="match status" value="1"/>
</dbReference>
<feature type="binding site" evidence="9">
    <location>
        <position position="277"/>
    </location>
    <ligand>
        <name>substrate</name>
    </ligand>
</feature>
<proteinExistence type="inferred from homology"/>
<dbReference type="GO" id="GO:0070401">
    <property type="term" value="F:NADP+ binding"/>
    <property type="evidence" value="ECO:0007669"/>
    <property type="project" value="UniProtKB-UniRule"/>
</dbReference>
<dbReference type="GO" id="GO:0042351">
    <property type="term" value="P:'de novo' GDP-L-fucose biosynthetic process"/>
    <property type="evidence" value="ECO:0007669"/>
    <property type="project" value="UniProtKB-UniRule"/>
</dbReference>
<feature type="binding site" evidence="9">
    <location>
        <position position="187"/>
    </location>
    <ligand>
        <name>NADP(+)</name>
        <dbReference type="ChEBI" id="CHEBI:58349"/>
    </ligand>
</feature>
<evidence type="ECO:0000256" key="1">
    <source>
        <dbReference type="ARBA" id="ARBA00004883"/>
    </source>
</evidence>
<feature type="binding site" evidence="9">
    <location>
        <position position="148"/>
    </location>
    <ligand>
        <name>NADP(+)</name>
        <dbReference type="ChEBI" id="CHEBI:58349"/>
    </ligand>
</feature>
<comment type="catalytic activity">
    <reaction evidence="8 9">
        <text>GDP-beta-L-fucose + NADP(+) = GDP-4-dehydro-alpha-D-rhamnose + NADPH + H(+)</text>
        <dbReference type="Rhea" id="RHEA:18885"/>
        <dbReference type="ChEBI" id="CHEBI:15378"/>
        <dbReference type="ChEBI" id="CHEBI:57273"/>
        <dbReference type="ChEBI" id="CHEBI:57783"/>
        <dbReference type="ChEBI" id="CHEBI:57964"/>
        <dbReference type="ChEBI" id="CHEBI:58349"/>
        <dbReference type="EC" id="1.1.1.271"/>
    </reaction>
</comment>
<evidence type="ECO:0000256" key="4">
    <source>
        <dbReference type="ARBA" id="ARBA00022857"/>
    </source>
</evidence>
<dbReference type="InterPro" id="IPR001509">
    <property type="entry name" value="Epimerase_deHydtase"/>
</dbReference>
<feature type="site" description="Important for catalytic activity" evidence="9">
    <location>
        <position position="115"/>
    </location>
</feature>
<dbReference type="GO" id="GO:0050577">
    <property type="term" value="F:GDP-L-fucose synthase activity"/>
    <property type="evidence" value="ECO:0007669"/>
    <property type="project" value="UniProtKB-UniRule"/>
</dbReference>
<feature type="binding site" evidence="9">
    <location>
        <position position="195"/>
    </location>
    <ligand>
        <name>substrate</name>
    </ligand>
</feature>
<dbReference type="UniPathway" id="UPA00128">
    <property type="reaction ID" value="UER00191"/>
</dbReference>
<sequence>MTNSAATYELSGKRVFVAGHKGMVGSAIVRRLQAEGCDILTAGRQELDLIDQAAVRGWLADAKPDAVIIAAAKVGGILANDTYPADFLYDNLMIETNLIEASFRIGVEKLLFLGSSCIYPKLAEQPIAEEALLTGPLEPTNEWYAVAKIAGIKLCQAYRRQHGVDYISAMPTNLYGPGDNYNLETSHVIPALIRKAHSSKETGAPAMTIWGTGTPRREFLHADDCADALVHLMKYYSGDEHVNVGSGEDMTIEALARMVMEVVGYEGELEKDLSKPDGTPRKLMRADKLRSLGWSPRIGMREGLEDAYRWFVEHQGVAKM</sequence>
<feature type="binding site" evidence="9">
    <location>
        <begin position="171"/>
        <end position="174"/>
    </location>
    <ligand>
        <name>NADP(+)</name>
        <dbReference type="ChEBI" id="CHEBI:58349"/>
    </ligand>
</feature>
<evidence type="ECO:0000256" key="8">
    <source>
        <dbReference type="ARBA" id="ARBA00051935"/>
    </source>
</evidence>
<dbReference type="Proteomes" id="UP000259173">
    <property type="component" value="Unassembled WGS sequence"/>
</dbReference>
<comment type="similarity">
    <text evidence="2 9">Belongs to the NAD(P)-dependent epimerase/dehydratase family. Fucose synthase subfamily.</text>
</comment>
<protein>
    <recommendedName>
        <fullName evidence="3 9">GDP-L-fucose synthase</fullName>
        <ecNumber evidence="3 9">1.1.1.271</ecNumber>
    </recommendedName>
    <alternativeName>
        <fullName evidence="9">GDP-4-keto-6-deoxy-D-mannose-3,5-epimerase-4-reductase</fullName>
    </alternativeName>
</protein>
<keyword evidence="5 9" id="KW-0560">Oxidoreductase</keyword>
<dbReference type="InterPro" id="IPR028614">
    <property type="entry name" value="GDP_fucose/colitose_synth"/>
</dbReference>
<keyword evidence="6 9" id="KW-0413">Isomerase</keyword>
<evidence type="ECO:0000313" key="11">
    <source>
        <dbReference type="EMBL" id="HAE95290.1"/>
    </source>
</evidence>
<reference evidence="11 12" key="1">
    <citation type="journal article" date="2018" name="Nat. Biotechnol.">
        <title>A standardized bacterial taxonomy based on genome phylogeny substantially revises the tree of life.</title>
        <authorList>
            <person name="Parks D.H."/>
            <person name="Chuvochina M."/>
            <person name="Waite D.W."/>
            <person name="Rinke C."/>
            <person name="Skarshewski A."/>
            <person name="Chaumeil P.A."/>
            <person name="Hugenholtz P."/>
        </authorList>
    </citation>
    <scope>NUCLEOTIDE SEQUENCE [LARGE SCALE GENOMIC DNA]</scope>
    <source>
        <strain evidence="11">UBA8557</strain>
    </source>
</reference>
<feature type="binding site" evidence="9">
    <location>
        <begin position="113"/>
        <end position="116"/>
    </location>
    <ligand>
        <name>NADP(+)</name>
        <dbReference type="ChEBI" id="CHEBI:58349"/>
    </ligand>
</feature>
<dbReference type="FunFam" id="3.40.50.720:FF:000101">
    <property type="entry name" value="GDP-L-fucose synthase"/>
    <property type="match status" value="1"/>
</dbReference>
<dbReference type="SUPFAM" id="SSF51735">
    <property type="entry name" value="NAD(P)-binding Rossmann-fold domains"/>
    <property type="match status" value="1"/>
</dbReference>
<feature type="binding site" evidence="9">
    <location>
        <position position="217"/>
    </location>
    <ligand>
        <name>substrate</name>
    </ligand>
</feature>
<keyword evidence="4 9" id="KW-0521">NADP</keyword>
<name>A0A353L6I9_9PROT</name>
<dbReference type="Gene3D" id="3.90.25.10">
    <property type="entry name" value="UDP-galactose 4-epimerase, domain 1"/>
    <property type="match status" value="1"/>
</dbReference>
<dbReference type="InterPro" id="IPR036291">
    <property type="entry name" value="NAD(P)-bd_dom_sf"/>
</dbReference>
<evidence type="ECO:0000256" key="6">
    <source>
        <dbReference type="ARBA" id="ARBA00023235"/>
    </source>
</evidence>
<dbReference type="Gene3D" id="3.40.50.720">
    <property type="entry name" value="NAD(P)-binding Rossmann-like Domain"/>
    <property type="match status" value="1"/>
</dbReference>
<comment type="caution">
    <text evidence="11">The sequence shown here is derived from an EMBL/GenBank/DDBJ whole genome shotgun (WGS) entry which is preliminary data.</text>
</comment>
<evidence type="ECO:0000259" key="10">
    <source>
        <dbReference type="Pfam" id="PF01370"/>
    </source>
</evidence>
<dbReference type="GO" id="GO:0016853">
    <property type="term" value="F:isomerase activity"/>
    <property type="evidence" value="ECO:0007669"/>
    <property type="project" value="UniProtKB-KW"/>
</dbReference>
<dbReference type="AlphaFoldDB" id="A0A353L6I9"/>
<evidence type="ECO:0000256" key="9">
    <source>
        <dbReference type="HAMAP-Rule" id="MF_00956"/>
    </source>
</evidence>
<keyword evidence="7 9" id="KW-0511">Multifunctional enzyme</keyword>
<evidence type="ECO:0000256" key="7">
    <source>
        <dbReference type="ARBA" id="ARBA00023268"/>
    </source>
</evidence>
<feature type="binding site" evidence="9">
    <location>
        <position position="210"/>
    </location>
    <ligand>
        <name>substrate</name>
    </ligand>
</feature>
<evidence type="ECO:0000256" key="2">
    <source>
        <dbReference type="ARBA" id="ARBA00005959"/>
    </source>
</evidence>
<dbReference type="HAMAP" id="MF_00956">
    <property type="entry name" value="GDP_fucose_synth"/>
    <property type="match status" value="1"/>
</dbReference>
<gene>
    <name evidence="9" type="primary">fcl</name>
    <name evidence="11" type="ORF">DCG65_12075</name>
</gene>
<feature type="binding site" evidence="9">
    <location>
        <begin position="19"/>
        <end position="25"/>
    </location>
    <ligand>
        <name>NADP(+)</name>
        <dbReference type="ChEBI" id="CHEBI:58349"/>
    </ligand>
</feature>
<evidence type="ECO:0000256" key="3">
    <source>
        <dbReference type="ARBA" id="ARBA00012371"/>
    </source>
</evidence>
<organism evidence="11 12">
    <name type="scientific">Hyphomonas atlantica</name>
    <dbReference type="NCBI Taxonomy" id="1280948"/>
    <lineage>
        <taxon>Bacteria</taxon>
        <taxon>Pseudomonadati</taxon>
        <taxon>Pseudomonadota</taxon>
        <taxon>Alphaproteobacteria</taxon>
        <taxon>Hyphomonadales</taxon>
        <taxon>Hyphomonadaceae</taxon>
        <taxon>Hyphomonas</taxon>
    </lineage>
</organism>
<feature type="domain" description="NAD-dependent epimerase/dehydratase" evidence="10">
    <location>
        <begin position="15"/>
        <end position="245"/>
    </location>
</feature>
<dbReference type="EMBL" id="DMBR01000365">
    <property type="protein sequence ID" value="HAE95290.1"/>
    <property type="molecule type" value="Genomic_DNA"/>
</dbReference>
<dbReference type="PANTHER" id="PTHR43238:SF1">
    <property type="entry name" value="GDP-L-FUCOSE SYNTHASE"/>
    <property type="match status" value="1"/>
</dbReference>
<evidence type="ECO:0000313" key="12">
    <source>
        <dbReference type="Proteomes" id="UP000259173"/>
    </source>
</evidence>
<dbReference type="EC" id="1.1.1.271" evidence="3 9"/>
<comment type="pathway">
    <text evidence="1 9">Nucleotide-sugar biosynthesis; GDP-L-fucose biosynthesis via de novo pathway; GDP-L-fucose from GDP-alpha-D-mannose: step 2/2.</text>
</comment>